<dbReference type="InterPro" id="IPR003593">
    <property type="entry name" value="AAA+_ATPase"/>
</dbReference>
<reference evidence="2" key="2">
    <citation type="journal article" date="2021" name="PeerJ">
        <title>Extensive microbial diversity within the chicken gut microbiome revealed by metagenomics and culture.</title>
        <authorList>
            <person name="Gilroy R."/>
            <person name="Ravi A."/>
            <person name="Getino M."/>
            <person name="Pursley I."/>
            <person name="Horton D.L."/>
            <person name="Alikhan N.F."/>
            <person name="Baker D."/>
            <person name="Gharbi K."/>
            <person name="Hall N."/>
            <person name="Watson M."/>
            <person name="Adriaenssens E.M."/>
            <person name="Foster-Nyarko E."/>
            <person name="Jarju S."/>
            <person name="Secka A."/>
            <person name="Antonio M."/>
            <person name="Oren A."/>
            <person name="Chaudhuri R.R."/>
            <person name="La Ragione R."/>
            <person name="Hildebrand F."/>
            <person name="Pallen M.J."/>
        </authorList>
    </citation>
    <scope>NUCLEOTIDE SEQUENCE</scope>
    <source>
        <strain evidence="2">CHK165-10780</strain>
    </source>
</reference>
<dbReference type="SMART" id="SM00382">
    <property type="entry name" value="AAA"/>
    <property type="match status" value="1"/>
</dbReference>
<evidence type="ECO:0000313" key="3">
    <source>
        <dbReference type="Proteomes" id="UP000886725"/>
    </source>
</evidence>
<accession>A0A9D1CL13</accession>
<dbReference type="InterPro" id="IPR027417">
    <property type="entry name" value="P-loop_NTPase"/>
</dbReference>
<sequence length="525" mass="59584">MEQEMEYGIRYGKLPLGEKEYILYPVDIVQGYCVNDDFCSDTIYHKPSFEKALEEENYLVDNIFSLSHLQEIYHSNNKDDQNFLLQFFWETERQYILYVTVQDGKVVERKVDLHALSKVKEETVYRLDQDSPTVTLNSESLSQLLSEPDVNRVRCRLLALSDGVKKTEVFGSLGVVGIAIEGDTLKGLYLDKNIAPETIISNQTPAVNPDISLRGLETYMKERVFGHDDEISQLATTIYMNYTALPDEKTESILLVGPTGTGKTQTVRAAMEYLNLPMVELKGSTFVPPGIKGTSLEDGFFSLLSQCDSDLSMASRGIVYIDEFDKIGEQCRDYVSAIMNVIMNFIEGDPFYFRKTALSNQVRMFPTNSLHRIFSGTFSNLFNADKKIGFGAVNGPVQFDASRLSKETAFNKELVSRFPHLVVYNVLDHETKLDILQHSRSSVFQKKKARYERQFQVETKPDMSYFDALLAKLDESDQSMRDLNNIVMASLTSAEHEMALEPAGTYKVLKLTKETVSNPKKFDLS</sequence>
<dbReference type="GO" id="GO:0005524">
    <property type="term" value="F:ATP binding"/>
    <property type="evidence" value="ECO:0007669"/>
    <property type="project" value="InterPro"/>
</dbReference>
<dbReference type="Gene3D" id="3.40.50.300">
    <property type="entry name" value="P-loop containing nucleotide triphosphate hydrolases"/>
    <property type="match status" value="1"/>
</dbReference>
<dbReference type="PANTHER" id="PTHR48102:SF7">
    <property type="entry name" value="ATP-DEPENDENT CLP PROTEASE ATP-BINDING SUBUNIT CLPX-LIKE, MITOCHONDRIAL"/>
    <property type="match status" value="1"/>
</dbReference>
<organism evidence="2 3">
    <name type="scientific">Candidatus Faecenecus gallistercoris</name>
    <dbReference type="NCBI Taxonomy" id="2840793"/>
    <lineage>
        <taxon>Bacteria</taxon>
        <taxon>Bacillati</taxon>
        <taxon>Bacillota</taxon>
        <taxon>Bacillota incertae sedis</taxon>
        <taxon>Candidatus Faecenecus</taxon>
    </lineage>
</organism>
<dbReference type="GO" id="GO:0051603">
    <property type="term" value="P:proteolysis involved in protein catabolic process"/>
    <property type="evidence" value="ECO:0007669"/>
    <property type="project" value="TreeGrafter"/>
</dbReference>
<feature type="domain" description="AAA+ ATPase" evidence="1">
    <location>
        <begin position="249"/>
        <end position="414"/>
    </location>
</feature>
<dbReference type="EMBL" id="DVFU01000023">
    <property type="protein sequence ID" value="HIQ64309.1"/>
    <property type="molecule type" value="Genomic_DNA"/>
</dbReference>
<dbReference type="AlphaFoldDB" id="A0A9D1CL13"/>
<comment type="caution">
    <text evidence="2">The sequence shown here is derived from an EMBL/GenBank/DDBJ whole genome shotgun (WGS) entry which is preliminary data.</text>
</comment>
<dbReference type="Proteomes" id="UP000886725">
    <property type="component" value="Unassembled WGS sequence"/>
</dbReference>
<dbReference type="InterPro" id="IPR003959">
    <property type="entry name" value="ATPase_AAA_core"/>
</dbReference>
<evidence type="ECO:0000259" key="1">
    <source>
        <dbReference type="SMART" id="SM00382"/>
    </source>
</evidence>
<proteinExistence type="predicted"/>
<dbReference type="SUPFAM" id="SSF52540">
    <property type="entry name" value="P-loop containing nucleoside triphosphate hydrolases"/>
    <property type="match status" value="1"/>
</dbReference>
<gene>
    <name evidence="2" type="ORF">IAC85_01065</name>
</gene>
<dbReference type="GO" id="GO:0016887">
    <property type="term" value="F:ATP hydrolysis activity"/>
    <property type="evidence" value="ECO:0007669"/>
    <property type="project" value="InterPro"/>
</dbReference>
<reference evidence="2" key="1">
    <citation type="submission" date="2020-10" db="EMBL/GenBank/DDBJ databases">
        <authorList>
            <person name="Gilroy R."/>
        </authorList>
    </citation>
    <scope>NUCLEOTIDE SEQUENCE</scope>
    <source>
        <strain evidence="2">CHK165-10780</strain>
    </source>
</reference>
<dbReference type="InterPro" id="IPR050052">
    <property type="entry name" value="ATP-dep_Clp_protease_ClpX"/>
</dbReference>
<evidence type="ECO:0000313" key="2">
    <source>
        <dbReference type="EMBL" id="HIQ64309.1"/>
    </source>
</evidence>
<dbReference type="Pfam" id="PF00004">
    <property type="entry name" value="AAA"/>
    <property type="match status" value="1"/>
</dbReference>
<protein>
    <submittedName>
        <fullName evidence="2">AAA family ATPase</fullName>
    </submittedName>
</protein>
<name>A0A9D1CL13_9FIRM</name>
<dbReference type="PANTHER" id="PTHR48102">
    <property type="entry name" value="ATP-DEPENDENT CLP PROTEASE ATP-BINDING SUBUNIT CLPX-LIKE, MITOCHONDRIAL-RELATED"/>
    <property type="match status" value="1"/>
</dbReference>